<name>E1X5Q4_HALMS</name>
<reference evidence="3" key="1">
    <citation type="journal article" date="2013" name="ISME J.">
        <title>A small predatory core genome in the divergent marine Bacteriovorax marinus SJ and the terrestrial Bdellovibrio bacteriovorus.</title>
        <authorList>
            <person name="Crossman L.C."/>
            <person name="Chen H."/>
            <person name="Cerdeno-Tarraga A.M."/>
            <person name="Brooks K."/>
            <person name="Quail M.A."/>
            <person name="Pineiro S.A."/>
            <person name="Hobley L."/>
            <person name="Sockett R.E."/>
            <person name="Bentley S.D."/>
            <person name="Parkhill J."/>
            <person name="Williams H.N."/>
            <person name="Stine O.C."/>
        </authorList>
    </citation>
    <scope>NUCLEOTIDE SEQUENCE [LARGE SCALE GENOMIC DNA]</scope>
    <source>
        <strain evidence="3">ATCC BAA-682 / DSM 15412 / SJ</strain>
    </source>
</reference>
<dbReference type="OrthoDB" id="5295849at2"/>
<keyword evidence="1" id="KW-0812">Transmembrane</keyword>
<keyword evidence="3" id="KW-1185">Reference proteome</keyword>
<gene>
    <name evidence="2" type="ordered locus">BMS_0717</name>
</gene>
<keyword evidence="1" id="KW-0472">Membrane</keyword>
<evidence type="ECO:0000256" key="1">
    <source>
        <dbReference type="SAM" id="Phobius"/>
    </source>
</evidence>
<feature type="transmembrane region" description="Helical" evidence="1">
    <location>
        <begin position="12"/>
        <end position="33"/>
    </location>
</feature>
<feature type="transmembrane region" description="Helical" evidence="1">
    <location>
        <begin position="104"/>
        <end position="121"/>
    </location>
</feature>
<dbReference type="PATRIC" id="fig|862908.3.peg.689"/>
<accession>E1X5Q4</accession>
<dbReference type="AlphaFoldDB" id="E1X5Q4"/>
<feature type="transmembrane region" description="Helical" evidence="1">
    <location>
        <begin position="74"/>
        <end position="92"/>
    </location>
</feature>
<organism evidence="2 3">
    <name type="scientific">Halobacteriovorax marinus (strain ATCC BAA-682 / DSM 15412 / SJ)</name>
    <name type="common">Bacteriovorax marinus</name>
    <dbReference type="NCBI Taxonomy" id="862908"/>
    <lineage>
        <taxon>Bacteria</taxon>
        <taxon>Pseudomonadati</taxon>
        <taxon>Bdellovibrionota</taxon>
        <taxon>Bacteriovoracia</taxon>
        <taxon>Bacteriovoracales</taxon>
        <taxon>Halobacteriovoraceae</taxon>
        <taxon>Halobacteriovorax</taxon>
    </lineage>
</organism>
<evidence type="ECO:0000313" key="3">
    <source>
        <dbReference type="Proteomes" id="UP000008963"/>
    </source>
</evidence>
<dbReference type="KEGG" id="bmx:BMS_0717"/>
<evidence type="ECO:0000313" key="2">
    <source>
        <dbReference type="EMBL" id="CBW25621.1"/>
    </source>
</evidence>
<dbReference type="HOGENOM" id="CLU_1666963_0_0_7"/>
<keyword evidence="1" id="KW-1133">Transmembrane helix</keyword>
<dbReference type="EMBL" id="FQ312005">
    <property type="protein sequence ID" value="CBW25621.1"/>
    <property type="molecule type" value="Genomic_DNA"/>
</dbReference>
<dbReference type="RefSeq" id="WP_014243407.1">
    <property type="nucleotide sequence ID" value="NC_016620.1"/>
</dbReference>
<proteinExistence type="predicted"/>
<protein>
    <submittedName>
        <fullName evidence="2">Membrane protein</fullName>
    </submittedName>
</protein>
<feature type="transmembrane region" description="Helical" evidence="1">
    <location>
        <begin position="127"/>
        <end position="146"/>
    </location>
</feature>
<sequence length="158" mass="18189">MENLFKNISRETLSKITIVFCILGDVLIFYYIWIDAFPRIFKQVFVEVMKSPGLDKSMIPVNFYNELFQLSKQALIIMFVGVLIVHGVNYIFFLKKKEFARKYIKIQTCLGGLLLFLFGFSSLLKGWLYPLCALTGAIMFLAFIGLNQYNTKTLAPKA</sequence>
<dbReference type="Proteomes" id="UP000008963">
    <property type="component" value="Chromosome"/>
</dbReference>